<feature type="compositionally biased region" description="Low complexity" evidence="1">
    <location>
        <begin position="100"/>
        <end position="139"/>
    </location>
</feature>
<gene>
    <name evidence="2" type="ORF">MXD59_13995</name>
</gene>
<keyword evidence="3" id="KW-1185">Reference proteome</keyword>
<evidence type="ECO:0000256" key="1">
    <source>
        <dbReference type="SAM" id="MobiDB-lite"/>
    </source>
</evidence>
<dbReference type="RefSeq" id="WP_248825192.1">
    <property type="nucleotide sequence ID" value="NZ_JALKFT010000012.1"/>
</dbReference>
<feature type="compositionally biased region" description="Low complexity" evidence="1">
    <location>
        <begin position="55"/>
        <end position="86"/>
    </location>
</feature>
<reference evidence="2 3" key="1">
    <citation type="submission" date="2022-04" db="EMBL/GenBank/DDBJ databases">
        <title>Genome diversity in the genus Frankia.</title>
        <authorList>
            <person name="Carlos-Shanley C."/>
            <person name="Hahn D."/>
        </authorList>
    </citation>
    <scope>NUCLEOTIDE SEQUENCE [LARGE SCALE GENOMIC DNA]</scope>
    <source>
        <strain evidence="2 3">Ag45/Mut15</strain>
    </source>
</reference>
<dbReference type="EMBL" id="JALKFT010000012">
    <property type="protein sequence ID" value="MCK9876879.1"/>
    <property type="molecule type" value="Genomic_DNA"/>
</dbReference>
<feature type="region of interest" description="Disordered" evidence="1">
    <location>
        <begin position="55"/>
        <end position="147"/>
    </location>
</feature>
<comment type="caution">
    <text evidence="2">The sequence shown here is derived from an EMBL/GenBank/DDBJ whole genome shotgun (WGS) entry which is preliminary data.</text>
</comment>
<evidence type="ECO:0000313" key="2">
    <source>
        <dbReference type="EMBL" id="MCK9876879.1"/>
    </source>
</evidence>
<evidence type="ECO:0000313" key="3">
    <source>
        <dbReference type="Proteomes" id="UP001201873"/>
    </source>
</evidence>
<organism evidence="2 3">
    <name type="scientific">Frankia umida</name>
    <dbReference type="NCBI Taxonomy" id="573489"/>
    <lineage>
        <taxon>Bacteria</taxon>
        <taxon>Bacillati</taxon>
        <taxon>Actinomycetota</taxon>
        <taxon>Actinomycetes</taxon>
        <taxon>Frankiales</taxon>
        <taxon>Frankiaceae</taxon>
        <taxon>Frankia</taxon>
    </lineage>
</organism>
<sequence length="147" mass="14629">MTPPAGERVIRFAQSIHMRRSTAALIVFLLATVAAYLVARPIPTHVAQARAVASTTTATDEGTTTTTTTTTRTITRATASPTTAAPTPDPSATPTPTVAPTPTDLTPSPSTDGGLFGSVGASPTATAGTGSFSSSGVVAPGFTTSTP</sequence>
<accession>A0ABT0JZZ7</accession>
<proteinExistence type="predicted"/>
<protein>
    <submittedName>
        <fullName evidence="2">Uncharacterized protein</fullName>
    </submittedName>
</protein>
<feature type="compositionally biased region" description="Pro residues" evidence="1">
    <location>
        <begin position="87"/>
        <end position="99"/>
    </location>
</feature>
<name>A0ABT0JZZ7_9ACTN</name>
<dbReference type="Proteomes" id="UP001201873">
    <property type="component" value="Unassembled WGS sequence"/>
</dbReference>